<keyword evidence="1" id="KW-0812">Transmembrane</keyword>
<dbReference type="EMBL" id="CP013655">
    <property type="protein sequence ID" value="ALS37548.1"/>
    <property type="molecule type" value="Genomic_DNA"/>
</dbReference>
<keyword evidence="1" id="KW-0472">Membrane</keyword>
<dbReference type="KEGG" id="erx:ATZ35_10405"/>
<evidence type="ECO:0000313" key="3">
    <source>
        <dbReference type="Proteomes" id="UP000067523"/>
    </source>
</evidence>
<gene>
    <name evidence="2" type="ORF">ATZ35_10405</name>
</gene>
<evidence type="ECO:0000313" key="2">
    <source>
        <dbReference type="EMBL" id="ALS37548.1"/>
    </source>
</evidence>
<sequence>MFYSNKPACTKIVLQIFVHAGLLLKILIFFIPFIWTLSDWDMKQRVLFHTLCFLRLKKIIYNRLFFFSQSAKLKEKMVNFINGLTNNENVLRGA</sequence>
<dbReference type="Proteomes" id="UP000067523">
    <property type="component" value="Chromosome"/>
</dbReference>
<name>A0A0U2VJ15_9ENTE</name>
<accession>A0A0U2VJ15</accession>
<proteinExistence type="predicted"/>
<organism evidence="2 3">
    <name type="scientific">Enterococcus rotai</name>
    <dbReference type="NCBI Taxonomy" id="118060"/>
    <lineage>
        <taxon>Bacteria</taxon>
        <taxon>Bacillati</taxon>
        <taxon>Bacillota</taxon>
        <taxon>Bacilli</taxon>
        <taxon>Lactobacillales</taxon>
        <taxon>Enterococcaceae</taxon>
        <taxon>Enterococcus</taxon>
    </lineage>
</organism>
<feature type="transmembrane region" description="Helical" evidence="1">
    <location>
        <begin position="12"/>
        <end position="35"/>
    </location>
</feature>
<dbReference type="AlphaFoldDB" id="A0A0U2VJ15"/>
<feature type="transmembrane region" description="Helical" evidence="1">
    <location>
        <begin position="47"/>
        <end position="67"/>
    </location>
</feature>
<dbReference type="STRING" id="118060.ATZ35_10405"/>
<reference evidence="3" key="1">
    <citation type="submission" date="2015-12" db="EMBL/GenBank/DDBJ databases">
        <authorList>
            <person name="Lauer A."/>
            <person name="Humrighouse B."/>
            <person name="Loparev V."/>
            <person name="Shewmaker P.L."/>
            <person name="Whitney A.M."/>
            <person name="McLaughlin R.W."/>
        </authorList>
    </citation>
    <scope>NUCLEOTIDE SEQUENCE [LARGE SCALE GENOMIC DNA]</scope>
    <source>
        <strain evidence="3">LMG 26678</strain>
    </source>
</reference>
<keyword evidence="3" id="KW-1185">Reference proteome</keyword>
<keyword evidence="1" id="KW-1133">Transmembrane helix</keyword>
<protein>
    <submittedName>
        <fullName evidence="2">Uncharacterized protein</fullName>
    </submittedName>
</protein>
<evidence type="ECO:0000256" key="1">
    <source>
        <dbReference type="SAM" id="Phobius"/>
    </source>
</evidence>